<accession>A0A060HK14</accession>
<feature type="transmembrane region" description="Helical" evidence="1">
    <location>
        <begin position="5"/>
        <end position="28"/>
    </location>
</feature>
<organism evidence="2 3">
    <name type="scientific">Nitrososphaera viennensis EN76</name>
    <dbReference type="NCBI Taxonomy" id="926571"/>
    <lineage>
        <taxon>Archaea</taxon>
        <taxon>Nitrososphaerota</taxon>
        <taxon>Nitrososphaeria</taxon>
        <taxon>Nitrososphaerales</taxon>
        <taxon>Nitrososphaeraceae</taxon>
        <taxon>Nitrososphaera</taxon>
    </lineage>
</organism>
<evidence type="ECO:0000313" key="3">
    <source>
        <dbReference type="Proteomes" id="UP000027093"/>
    </source>
</evidence>
<dbReference type="HOGENOM" id="CLU_2461874_0_0_2"/>
<proteinExistence type="predicted"/>
<sequence>MNNTFFGIVGVGIGWPLFVFLISLVYSLMPSWSWTYANPYFVWVMAPLSFTYLYLISCGIIAYLWRRIIKVADSRDRQQDSSTRQAAD</sequence>
<keyword evidence="1" id="KW-0812">Transmembrane</keyword>
<dbReference type="GeneID" id="74947839"/>
<keyword evidence="3" id="KW-1185">Reference proteome</keyword>
<gene>
    <name evidence="2" type="ORF">NVIE_026030</name>
</gene>
<dbReference type="STRING" id="926571.NVIE_026030"/>
<keyword evidence="1" id="KW-0472">Membrane</keyword>
<evidence type="ECO:0000256" key="1">
    <source>
        <dbReference type="SAM" id="Phobius"/>
    </source>
</evidence>
<dbReference type="AlphaFoldDB" id="A0A060HK14"/>
<reference evidence="2 3" key="1">
    <citation type="journal article" date="2014" name="Int. J. Syst. Evol. Microbiol.">
        <title>Nitrososphaera viennensis gen. nov., sp. nov., an aerobic and mesophilic, ammonia-oxidizing archaeon from soil and a member of the archaeal phylum Thaumarchaeota.</title>
        <authorList>
            <person name="Stieglmeier M."/>
            <person name="Klingl A."/>
            <person name="Alves R.J."/>
            <person name="Rittmann S.K."/>
            <person name="Melcher M."/>
            <person name="Leisch N."/>
            <person name="Schleper C."/>
        </authorList>
    </citation>
    <scope>NUCLEOTIDE SEQUENCE [LARGE SCALE GENOMIC DNA]</scope>
    <source>
        <strain evidence="2">EN76</strain>
    </source>
</reference>
<dbReference type="RefSeq" id="WP_075055543.1">
    <property type="nucleotide sequence ID" value="NZ_CP007536.1"/>
</dbReference>
<keyword evidence="1" id="KW-1133">Transmembrane helix</keyword>
<feature type="transmembrane region" description="Helical" evidence="1">
    <location>
        <begin position="40"/>
        <end position="65"/>
    </location>
</feature>
<protein>
    <submittedName>
        <fullName evidence="2">Uncharacterized protein</fullName>
    </submittedName>
</protein>
<dbReference type="EMBL" id="CP007536">
    <property type="protein sequence ID" value="AIC16874.1"/>
    <property type="molecule type" value="Genomic_DNA"/>
</dbReference>
<dbReference type="KEGG" id="nvn:NVIE_026030"/>
<evidence type="ECO:0000313" key="2">
    <source>
        <dbReference type="EMBL" id="AIC16874.1"/>
    </source>
</evidence>
<dbReference type="Proteomes" id="UP000027093">
    <property type="component" value="Chromosome"/>
</dbReference>
<name>A0A060HK14_9ARCH</name>